<dbReference type="AlphaFoldDB" id="A0AAW7XK36"/>
<evidence type="ECO:0000313" key="4">
    <source>
        <dbReference type="Proteomes" id="UP001177341"/>
    </source>
</evidence>
<dbReference type="RefSeq" id="WP_075172070.1">
    <property type="nucleotide sequence ID" value="NZ_CAXPFL010000023.1"/>
</dbReference>
<organism evidence="1 3">
    <name type="scientific">Neptunomonas phycophila</name>
    <dbReference type="NCBI Taxonomy" id="1572645"/>
    <lineage>
        <taxon>Bacteria</taxon>
        <taxon>Pseudomonadati</taxon>
        <taxon>Pseudomonadota</taxon>
        <taxon>Gammaproteobacteria</taxon>
        <taxon>Oceanospirillales</taxon>
        <taxon>Oceanospirillaceae</taxon>
        <taxon>Neptunomonas</taxon>
    </lineage>
</organism>
<comment type="caution">
    <text evidence="1">The sequence shown here is derived from an EMBL/GenBank/DDBJ whole genome shotgun (WGS) entry which is preliminary data.</text>
</comment>
<proteinExistence type="predicted"/>
<reference evidence="1" key="1">
    <citation type="submission" date="2023-07" db="EMBL/GenBank/DDBJ databases">
        <title>Genome content predicts the carbon catabolic preferences of heterotrophic bacteria.</title>
        <authorList>
            <person name="Gralka M."/>
        </authorList>
    </citation>
    <scope>NUCLEOTIDE SEQUENCE</scope>
    <source>
        <strain evidence="2">5G01</strain>
        <strain evidence="1">I2M16</strain>
    </source>
</reference>
<dbReference type="InterPro" id="IPR018680">
    <property type="entry name" value="DUF2164"/>
</dbReference>
<gene>
    <name evidence="1" type="ORF">Q4490_10950</name>
    <name evidence="2" type="ORF">Q8W30_14110</name>
</gene>
<evidence type="ECO:0000313" key="2">
    <source>
        <dbReference type="EMBL" id="MDP2523707.1"/>
    </source>
</evidence>
<evidence type="ECO:0000313" key="1">
    <source>
        <dbReference type="EMBL" id="MDO6454081.1"/>
    </source>
</evidence>
<dbReference type="GeneID" id="89456133"/>
<name>A0AAW7XK36_9GAMM</name>
<dbReference type="Pfam" id="PF09932">
    <property type="entry name" value="DUF2164"/>
    <property type="match status" value="1"/>
</dbReference>
<accession>A0AAW7XK36</accession>
<keyword evidence="4" id="KW-1185">Reference proteome</keyword>
<evidence type="ECO:0000313" key="3">
    <source>
        <dbReference type="Proteomes" id="UP001169862"/>
    </source>
</evidence>
<protein>
    <submittedName>
        <fullName evidence="1">DUF2164 domain-containing protein</fullName>
    </submittedName>
</protein>
<dbReference type="EMBL" id="JAUYVO010000010">
    <property type="protein sequence ID" value="MDP2523707.1"/>
    <property type="molecule type" value="Genomic_DNA"/>
</dbReference>
<sequence>MSVIALEKASLEMLERRLKQYFVKELDYELGQFQAQFLLDFISQEMGAYFYNQGVRDAQAMLSSRVDDLILAFDELEKMEPRPVSTL</sequence>
<dbReference type="Proteomes" id="UP001169862">
    <property type="component" value="Unassembled WGS sequence"/>
</dbReference>
<dbReference type="Proteomes" id="UP001177341">
    <property type="component" value="Unassembled WGS sequence"/>
</dbReference>
<dbReference type="EMBL" id="JAUOPG010000006">
    <property type="protein sequence ID" value="MDO6454081.1"/>
    <property type="molecule type" value="Genomic_DNA"/>
</dbReference>